<feature type="transmembrane region" description="Helical" evidence="5">
    <location>
        <begin position="233"/>
        <end position="255"/>
    </location>
</feature>
<dbReference type="PANTHER" id="PTHR10846">
    <property type="entry name" value="SODIUM/POTASSIUM/CALCIUM EXCHANGER"/>
    <property type="match status" value="1"/>
</dbReference>
<dbReference type="Proteomes" id="UP000032266">
    <property type="component" value="Chromosome"/>
</dbReference>
<dbReference type="Pfam" id="PF01699">
    <property type="entry name" value="Na_Ca_ex"/>
    <property type="match status" value="2"/>
</dbReference>
<dbReference type="OrthoDB" id="9794225at2"/>
<feature type="domain" description="Sodium/calcium exchanger membrane region" evidence="6">
    <location>
        <begin position="169"/>
        <end position="314"/>
    </location>
</feature>
<dbReference type="PATRIC" id="fig|1445510.3.peg.4437"/>
<feature type="transmembrane region" description="Helical" evidence="5">
    <location>
        <begin position="267"/>
        <end position="286"/>
    </location>
</feature>
<evidence type="ECO:0000256" key="3">
    <source>
        <dbReference type="ARBA" id="ARBA00022989"/>
    </source>
</evidence>
<dbReference type="InterPro" id="IPR004837">
    <property type="entry name" value="NaCa_Exmemb"/>
</dbReference>
<dbReference type="InterPro" id="IPR004481">
    <property type="entry name" value="K/Na/Ca-exchanger"/>
</dbReference>
<accession>A0A0C5VAY2</accession>
<evidence type="ECO:0000313" key="7">
    <source>
        <dbReference type="EMBL" id="AJQ96505.1"/>
    </source>
</evidence>
<dbReference type="HOGENOM" id="CLU_007948_0_2_6"/>
<dbReference type="InterPro" id="IPR044880">
    <property type="entry name" value="NCX_ion-bd_dom_sf"/>
</dbReference>
<feature type="domain" description="Sodium/calcium exchanger membrane region" evidence="6">
    <location>
        <begin position="7"/>
        <end position="145"/>
    </location>
</feature>
<organism evidence="7 8">
    <name type="scientific">Gynuella sunshinyii YC6258</name>
    <dbReference type="NCBI Taxonomy" id="1445510"/>
    <lineage>
        <taxon>Bacteria</taxon>
        <taxon>Pseudomonadati</taxon>
        <taxon>Pseudomonadota</taxon>
        <taxon>Gammaproteobacteria</taxon>
        <taxon>Oceanospirillales</taxon>
        <taxon>Saccharospirillaceae</taxon>
        <taxon>Gynuella</taxon>
    </lineage>
</organism>
<evidence type="ECO:0000313" key="8">
    <source>
        <dbReference type="Proteomes" id="UP000032266"/>
    </source>
</evidence>
<sequence>MLLWPCIALAAGLILLVWSSDKFVAGAAAIAHNLGMSHILIGVTIVSMGTSAPEILVSTNAALDNALNLSLGNALGSNIANIGLVLGITALIAPIPVSARVMKIENLIVLLVSLATGFIFYDSFLSRGEGVVLLAGLVIFLLWVFYDHKKSQDDDFEDEIPTGMNTGKAVMWFVIGLGVLILSSKILVWGATQIAISLKISELVIGATVVAIGTSLPELAASVASARKGHHDIAIGNVLGSNLFNLLAVIGVPAILAPNAFAADVFWRDYLVMIFMTAFLSISLIIKGSSGKPLGRIFALMALIAYGGYLFLNYRALT</sequence>
<keyword evidence="2 5" id="KW-0812">Transmembrane</keyword>
<keyword evidence="8" id="KW-1185">Reference proteome</keyword>
<feature type="transmembrane region" description="Helical" evidence="5">
    <location>
        <begin position="293"/>
        <end position="312"/>
    </location>
</feature>
<dbReference type="GO" id="GO:0005886">
    <property type="term" value="C:plasma membrane"/>
    <property type="evidence" value="ECO:0007669"/>
    <property type="project" value="TreeGrafter"/>
</dbReference>
<dbReference type="Gene3D" id="1.20.1420.30">
    <property type="entry name" value="NCX, central ion-binding region"/>
    <property type="match status" value="1"/>
</dbReference>
<dbReference type="GO" id="GO:0006874">
    <property type="term" value="P:intracellular calcium ion homeostasis"/>
    <property type="evidence" value="ECO:0007669"/>
    <property type="project" value="TreeGrafter"/>
</dbReference>
<dbReference type="KEGG" id="gsn:YC6258_04473"/>
<gene>
    <name evidence="7" type="ORF">YC6258_04473</name>
</gene>
<feature type="transmembrane region" description="Helical" evidence="5">
    <location>
        <begin position="130"/>
        <end position="148"/>
    </location>
</feature>
<dbReference type="PANTHER" id="PTHR10846:SF8">
    <property type="entry name" value="INNER MEMBRANE PROTEIN YRBG"/>
    <property type="match status" value="1"/>
</dbReference>
<evidence type="ECO:0000259" key="6">
    <source>
        <dbReference type="Pfam" id="PF01699"/>
    </source>
</evidence>
<feature type="transmembrane region" description="Helical" evidence="5">
    <location>
        <begin position="169"/>
        <end position="191"/>
    </location>
</feature>
<evidence type="ECO:0000256" key="5">
    <source>
        <dbReference type="SAM" id="Phobius"/>
    </source>
</evidence>
<dbReference type="GO" id="GO:0005262">
    <property type="term" value="F:calcium channel activity"/>
    <property type="evidence" value="ECO:0007669"/>
    <property type="project" value="TreeGrafter"/>
</dbReference>
<dbReference type="NCBIfam" id="TIGR00367">
    <property type="entry name" value="calcium/sodium antiporter"/>
    <property type="match status" value="1"/>
</dbReference>
<feature type="transmembrane region" description="Helical" evidence="5">
    <location>
        <begin position="75"/>
        <end position="95"/>
    </location>
</feature>
<feature type="transmembrane region" description="Helical" evidence="5">
    <location>
        <begin position="107"/>
        <end position="124"/>
    </location>
</feature>
<evidence type="ECO:0000256" key="4">
    <source>
        <dbReference type="ARBA" id="ARBA00023136"/>
    </source>
</evidence>
<protein>
    <submittedName>
        <fullName evidence="7">Ca2+/Na+ antiporter</fullName>
    </submittedName>
</protein>
<proteinExistence type="predicted"/>
<evidence type="ECO:0000256" key="2">
    <source>
        <dbReference type="ARBA" id="ARBA00022692"/>
    </source>
</evidence>
<evidence type="ECO:0000256" key="1">
    <source>
        <dbReference type="ARBA" id="ARBA00004141"/>
    </source>
</evidence>
<dbReference type="AlphaFoldDB" id="A0A0C5VAY2"/>
<dbReference type="EMBL" id="CP007142">
    <property type="protein sequence ID" value="AJQ96505.1"/>
    <property type="molecule type" value="Genomic_DNA"/>
</dbReference>
<dbReference type="STRING" id="1445510.YC6258_04473"/>
<keyword evidence="4 5" id="KW-0472">Membrane</keyword>
<reference evidence="7 8" key="1">
    <citation type="submission" date="2014-01" db="EMBL/GenBank/DDBJ databases">
        <title>Full genme sequencing of cellulolytic bacterium Gynuella sunshinyii YC6258T gen. nov., sp. nov.</title>
        <authorList>
            <person name="Khan H."/>
            <person name="Chung E.J."/>
            <person name="Chung Y.R."/>
        </authorList>
    </citation>
    <scope>NUCLEOTIDE SEQUENCE [LARGE SCALE GENOMIC DNA]</scope>
    <source>
        <strain evidence="7 8">YC6258</strain>
    </source>
</reference>
<dbReference type="RefSeq" id="WP_044618501.1">
    <property type="nucleotide sequence ID" value="NZ_CP007142.1"/>
</dbReference>
<name>A0A0C5VAY2_9GAMM</name>
<feature type="transmembrane region" description="Helical" evidence="5">
    <location>
        <begin position="203"/>
        <end position="221"/>
    </location>
</feature>
<dbReference type="GO" id="GO:0008273">
    <property type="term" value="F:calcium, potassium:sodium antiporter activity"/>
    <property type="evidence" value="ECO:0007669"/>
    <property type="project" value="TreeGrafter"/>
</dbReference>
<comment type="subcellular location">
    <subcellularLocation>
        <location evidence="1">Membrane</location>
        <topology evidence="1">Multi-pass membrane protein</topology>
    </subcellularLocation>
</comment>
<keyword evidence="3 5" id="KW-1133">Transmembrane helix</keyword>